<reference evidence="1 2" key="1">
    <citation type="submission" date="2024-02" db="EMBL/GenBank/DDBJ databases">
        <authorList>
            <person name="Vignale AGUSTIN F."/>
            <person name="Sosa J E."/>
            <person name="Modenutti C."/>
        </authorList>
    </citation>
    <scope>NUCLEOTIDE SEQUENCE [LARGE SCALE GENOMIC DNA]</scope>
</reference>
<evidence type="ECO:0000313" key="2">
    <source>
        <dbReference type="Proteomes" id="UP001642360"/>
    </source>
</evidence>
<dbReference type="AlphaFoldDB" id="A0ABC8SKV3"/>
<organism evidence="1 2">
    <name type="scientific">Ilex paraguariensis</name>
    <name type="common">yerba mate</name>
    <dbReference type="NCBI Taxonomy" id="185542"/>
    <lineage>
        <taxon>Eukaryota</taxon>
        <taxon>Viridiplantae</taxon>
        <taxon>Streptophyta</taxon>
        <taxon>Embryophyta</taxon>
        <taxon>Tracheophyta</taxon>
        <taxon>Spermatophyta</taxon>
        <taxon>Magnoliopsida</taxon>
        <taxon>eudicotyledons</taxon>
        <taxon>Gunneridae</taxon>
        <taxon>Pentapetalae</taxon>
        <taxon>asterids</taxon>
        <taxon>campanulids</taxon>
        <taxon>Aquifoliales</taxon>
        <taxon>Aquifoliaceae</taxon>
        <taxon>Ilex</taxon>
    </lineage>
</organism>
<name>A0ABC8SKV3_9AQUA</name>
<proteinExistence type="predicted"/>
<sequence length="67" mass="7753">MRLSHLYQYCTGQVRTGNLLLFHHLYENPQRKSEGDDDINVDVCFLIARLYPVVSFSWGSGFERMAG</sequence>
<keyword evidence="2" id="KW-1185">Reference proteome</keyword>
<dbReference type="EMBL" id="CAUOFW020003017">
    <property type="protein sequence ID" value="CAK9157532.1"/>
    <property type="molecule type" value="Genomic_DNA"/>
</dbReference>
<gene>
    <name evidence="1" type="ORF">ILEXP_LOCUS26093</name>
</gene>
<protein>
    <submittedName>
        <fullName evidence="1">Uncharacterized protein</fullName>
    </submittedName>
</protein>
<accession>A0ABC8SKV3</accession>
<dbReference type="Proteomes" id="UP001642360">
    <property type="component" value="Unassembled WGS sequence"/>
</dbReference>
<evidence type="ECO:0000313" key="1">
    <source>
        <dbReference type="EMBL" id="CAK9157532.1"/>
    </source>
</evidence>
<comment type="caution">
    <text evidence="1">The sequence shown here is derived from an EMBL/GenBank/DDBJ whole genome shotgun (WGS) entry which is preliminary data.</text>
</comment>